<dbReference type="EMBL" id="MU006767">
    <property type="protein sequence ID" value="KAF2621070.1"/>
    <property type="molecule type" value="Genomic_DNA"/>
</dbReference>
<comment type="caution">
    <text evidence="1">The sequence shown here is derived from an EMBL/GenBank/DDBJ whole genome shotgun (WGS) entry which is preliminary data.</text>
</comment>
<dbReference type="Proteomes" id="UP000799754">
    <property type="component" value="Unassembled WGS sequence"/>
</dbReference>
<sequence length="1249" mass="137559">MHRPARDNTTYSGNRADGDSTNIYGNVYGDVHLPGRPREAGEASSQQCLRDLRVTDPREDRARIEGDKDKLLRDCYAWVLDDASFQRWTTQEASRLLWIKGDPGKGKTMMTMGVIAELSQGDRARPPPRTMSKILAKLKLNSKQDSKGASVQRLVTYFFCQSTLPELNNAVSVLRGLIYMLITQREELMHPVQKRYEAVGKQLFEGPNAVYALRELLSDMLNNASLPPTYLLVDALDECTSGLSELLHIITDASLGRQSSVKWLVTSRNVAEIERYLQPDSLGVKVSLEVQASYVSRAVATFVTYKVQRLAIVQRYDTRLQAEVQQQLRDKAEGTFLWVSLVCKELEKVPLYRTQEVLQALPPGLDPLYDRMMGQVLGQDARTVGYCRSILRTITLVFRPLQLSELAATAGLPRDQFSDEQAVADLAGRCGSFLTVREGVVSFIHLSARDYFTLGSGKQIVDGTLVEDHRWLTERLLEAMSSTLRRDMCGLQKPGARIQEAISQVPNSSLPQIAYACEYWVKHIWAGRQDCKDLVADGGKVYSFFQKHLLHWLEAMSLLQKMPKAVLALQQLQRSLPVAGSTTVSKVVHDAMRFAMWSGSKIQHAPLQVYYSALVFAPKQSVVRHQFSQEMPKGVKVMSGLDTNWGPLLQTLEGHVGSVSSVAFSAVGDRLASASFDETMRVWDAQTGQLLQTLTCRTAWVHGVAFSPAGDRLASATSDTTVRVWDLKTGQPLHTLRGHTSGVISVAFSAVGDRLASASYDQTVRVWDAQTGEPLHTLKGHTDRVNSVAFAAQGDRLASASFDKTVRVWDVQTGQPLHTLRGHTSGVSSAAFSAAGDRLASASYDQTVRVWDVKTGETLHTLEGHTDDVNSVVFSAAGHRLASASGDRTVQVWDVQTGRRLHTLRGHTDRVRSVAFSAAGDRLASASDDWTVRVWDAQTEQPLQTLKEHADGVNSVSFSTAGDQLASASFDKTVRIWDTQTGQLLHTLEGHTGWVYNVSFSTAGDRLASASYDETVRVWDTRTGQLLQTLKGHMDRVYSVAFSAAGDRLASASYDETVRVWDAQTGQSLLTLQCLAWVYGVAFSAAGDRLASASSDWMVRVWDAQTGQLLHTLKGHTGWVRSVAFSEAGDRLASTSDDHTVRVWDSQTGQLLDTLKFHAGWVSSAAFSADGTYLETSLGSMPLPASVMSVSSLTPQPTHRILVSGRWLTVNSDGLLWIPINYFPSCTAVRCHMVAFGYTSGRVLLLGLT</sequence>
<accession>A0ACB6RI38</accession>
<evidence type="ECO:0000313" key="1">
    <source>
        <dbReference type="EMBL" id="KAF2621070.1"/>
    </source>
</evidence>
<organism evidence="1 2">
    <name type="scientific">Macroventuria anomochaeta</name>
    <dbReference type="NCBI Taxonomy" id="301207"/>
    <lineage>
        <taxon>Eukaryota</taxon>
        <taxon>Fungi</taxon>
        <taxon>Dikarya</taxon>
        <taxon>Ascomycota</taxon>
        <taxon>Pezizomycotina</taxon>
        <taxon>Dothideomycetes</taxon>
        <taxon>Pleosporomycetidae</taxon>
        <taxon>Pleosporales</taxon>
        <taxon>Pleosporineae</taxon>
        <taxon>Didymellaceae</taxon>
        <taxon>Macroventuria</taxon>
    </lineage>
</organism>
<name>A0ACB6RI38_9PLEO</name>
<evidence type="ECO:0000313" key="2">
    <source>
        <dbReference type="Proteomes" id="UP000799754"/>
    </source>
</evidence>
<gene>
    <name evidence="1" type="ORF">BU25DRAFT_496001</name>
</gene>
<reference evidence="1" key="1">
    <citation type="journal article" date="2020" name="Stud. Mycol.">
        <title>101 Dothideomycetes genomes: a test case for predicting lifestyles and emergence of pathogens.</title>
        <authorList>
            <person name="Haridas S."/>
            <person name="Albert R."/>
            <person name="Binder M."/>
            <person name="Bloem J."/>
            <person name="Labutti K."/>
            <person name="Salamov A."/>
            <person name="Andreopoulos B."/>
            <person name="Baker S."/>
            <person name="Barry K."/>
            <person name="Bills G."/>
            <person name="Bluhm B."/>
            <person name="Cannon C."/>
            <person name="Castanera R."/>
            <person name="Culley D."/>
            <person name="Daum C."/>
            <person name="Ezra D."/>
            <person name="Gonzalez J."/>
            <person name="Henrissat B."/>
            <person name="Kuo A."/>
            <person name="Liang C."/>
            <person name="Lipzen A."/>
            <person name="Lutzoni F."/>
            <person name="Magnuson J."/>
            <person name="Mondo S."/>
            <person name="Nolan M."/>
            <person name="Ohm R."/>
            <person name="Pangilinan J."/>
            <person name="Park H.-J."/>
            <person name="Ramirez L."/>
            <person name="Alfaro M."/>
            <person name="Sun H."/>
            <person name="Tritt A."/>
            <person name="Yoshinaga Y."/>
            <person name="Zwiers L.-H."/>
            <person name="Turgeon B."/>
            <person name="Goodwin S."/>
            <person name="Spatafora J."/>
            <person name="Crous P."/>
            <person name="Grigoriev I."/>
        </authorList>
    </citation>
    <scope>NUCLEOTIDE SEQUENCE</scope>
    <source>
        <strain evidence="1">CBS 525.71</strain>
    </source>
</reference>
<protein>
    <submittedName>
        <fullName evidence="1">Pfs, NACHT and WD domain protein</fullName>
    </submittedName>
</protein>
<keyword evidence="2" id="KW-1185">Reference proteome</keyword>
<proteinExistence type="predicted"/>